<evidence type="ECO:0000256" key="5">
    <source>
        <dbReference type="ARBA" id="ARBA00023002"/>
    </source>
</evidence>
<evidence type="ECO:0000256" key="4">
    <source>
        <dbReference type="ARBA" id="ARBA00022827"/>
    </source>
</evidence>
<dbReference type="PRINTS" id="PR00368">
    <property type="entry name" value="FADPNR"/>
</dbReference>
<evidence type="ECO:0000259" key="8">
    <source>
        <dbReference type="Pfam" id="PF02852"/>
    </source>
</evidence>
<sequence length="467" mass="51219">MKVIAVGCTHAGTFAVKQTLANHPDAEVTIYEKNDNISFLSCGIALYLGKEIKNNDPKGLFYSSPEELKSLGANVQMEHLVTKIDPDQKKVTVKNLETGTETEDTYDKLIMTSGSLPIVPPIPGIESKRVYLCKNWHDAQKLFQEAPKAKSITVIGSGYIGAELAEAYSKQDYEVNLIDGANRVLYKYFDEKFTDILADDYQQNGVKLVLGTKVSAFEEVDDGIIVKTEDQRSKSPHGSFVNPDNGIPGLPVKSDIAILCIGFKPNTELLKGKVEMMPNGAIITDDYMHSSNHDIFAAGDSAAVHYNPTGKNAYIPLATNAVRQGMLIGENLTEDKVKYLGTQSSSGLMLYGRTYVSTGLNMAAAKAQGIKAHQVIVEDNYRPEFMLTTEPVLMSLVYDPDTRRILGGALTSKYDVSQSGNVLSVCIQNHNTIDDLAMVDMLFQPQFDRPLNYLNILAQAAQAKEAK</sequence>
<dbReference type="InterPro" id="IPR023753">
    <property type="entry name" value="FAD/NAD-binding_dom"/>
</dbReference>
<evidence type="ECO:0000256" key="3">
    <source>
        <dbReference type="ARBA" id="ARBA00022630"/>
    </source>
</evidence>
<protein>
    <submittedName>
        <fullName evidence="10">Nadh oxidase</fullName>
    </submittedName>
</protein>
<comment type="similarity">
    <text evidence="2">Belongs to the class-III pyridine nucleotide-disulfide oxidoreductase family.</text>
</comment>
<keyword evidence="7" id="KW-0676">Redox-active center</keyword>
<dbReference type="InterPro" id="IPR016156">
    <property type="entry name" value="FAD/NAD-linked_Rdtase_dimer_sf"/>
</dbReference>
<dbReference type="AlphaFoldDB" id="A0A0R2CLL1"/>
<dbReference type="EMBL" id="AYZI01000001">
    <property type="protein sequence ID" value="KRM92494.1"/>
    <property type="molecule type" value="Genomic_DNA"/>
</dbReference>
<dbReference type="Gene3D" id="3.30.390.30">
    <property type="match status" value="1"/>
</dbReference>
<dbReference type="SUPFAM" id="SSF51905">
    <property type="entry name" value="FAD/NAD(P)-binding domain"/>
    <property type="match status" value="1"/>
</dbReference>
<comment type="cofactor">
    <cofactor evidence="1">
        <name>FAD</name>
        <dbReference type="ChEBI" id="CHEBI:57692"/>
    </cofactor>
</comment>
<dbReference type="PANTHER" id="PTHR43429">
    <property type="entry name" value="PYRIDINE NUCLEOTIDE-DISULFIDE OXIDOREDUCTASE DOMAIN-CONTAINING"/>
    <property type="match status" value="1"/>
</dbReference>
<evidence type="ECO:0000313" key="11">
    <source>
        <dbReference type="Proteomes" id="UP000051586"/>
    </source>
</evidence>
<dbReference type="Proteomes" id="UP000051586">
    <property type="component" value="Unassembled WGS sequence"/>
</dbReference>
<dbReference type="RefSeq" id="WP_054689902.1">
    <property type="nucleotide sequence ID" value="NZ_AYZI01000001.1"/>
</dbReference>
<dbReference type="InterPro" id="IPR036188">
    <property type="entry name" value="FAD/NAD-bd_sf"/>
</dbReference>
<accession>A0A0R2CLL1</accession>
<feature type="domain" description="Pyridine nucleotide-disulphide oxidoreductase dimerisation" evidence="8">
    <location>
        <begin position="356"/>
        <end position="447"/>
    </location>
</feature>
<dbReference type="GO" id="GO:0016491">
    <property type="term" value="F:oxidoreductase activity"/>
    <property type="evidence" value="ECO:0007669"/>
    <property type="project" value="UniProtKB-KW"/>
</dbReference>
<keyword evidence="6" id="KW-0558">Oxidation</keyword>
<keyword evidence="4" id="KW-0274">FAD</keyword>
<organism evidence="10 11">
    <name type="scientific">Fructilactobacillus florum DSM 22689 = JCM 16035</name>
    <dbReference type="NCBI Taxonomy" id="1423745"/>
    <lineage>
        <taxon>Bacteria</taxon>
        <taxon>Bacillati</taxon>
        <taxon>Bacillota</taxon>
        <taxon>Bacilli</taxon>
        <taxon>Lactobacillales</taxon>
        <taxon>Lactobacillaceae</taxon>
        <taxon>Fructilactobacillus</taxon>
    </lineage>
</organism>
<evidence type="ECO:0000256" key="1">
    <source>
        <dbReference type="ARBA" id="ARBA00001974"/>
    </source>
</evidence>
<dbReference type="PATRIC" id="fig|1423745.4.peg.113"/>
<keyword evidence="5" id="KW-0560">Oxidoreductase</keyword>
<dbReference type="STRING" id="1423745.GCA_001311215_00518"/>
<evidence type="ECO:0000313" key="10">
    <source>
        <dbReference type="EMBL" id="KRM92494.1"/>
    </source>
</evidence>
<dbReference type="Gene3D" id="3.50.50.60">
    <property type="entry name" value="FAD/NAD(P)-binding domain"/>
    <property type="match status" value="2"/>
</dbReference>
<name>A0A0R2CLL1_9LACO</name>
<feature type="domain" description="FAD/NAD(P)-binding" evidence="9">
    <location>
        <begin position="1"/>
        <end position="325"/>
    </location>
</feature>
<dbReference type="PRINTS" id="PR00411">
    <property type="entry name" value="PNDRDTASEI"/>
</dbReference>
<evidence type="ECO:0000256" key="6">
    <source>
        <dbReference type="ARBA" id="ARBA00023097"/>
    </source>
</evidence>
<evidence type="ECO:0000256" key="2">
    <source>
        <dbReference type="ARBA" id="ARBA00009130"/>
    </source>
</evidence>
<evidence type="ECO:0000256" key="7">
    <source>
        <dbReference type="ARBA" id="ARBA00023284"/>
    </source>
</evidence>
<dbReference type="SUPFAM" id="SSF55424">
    <property type="entry name" value="FAD/NAD-linked reductases, dimerisation (C-terminal) domain"/>
    <property type="match status" value="1"/>
</dbReference>
<comment type="caution">
    <text evidence="10">The sequence shown here is derived from an EMBL/GenBank/DDBJ whole genome shotgun (WGS) entry which is preliminary data.</text>
</comment>
<proteinExistence type="inferred from homology"/>
<reference evidence="10 11" key="1">
    <citation type="journal article" date="2015" name="Genome Announc.">
        <title>Expanding the biotechnology potential of lactobacilli through comparative genomics of 213 strains and associated genera.</title>
        <authorList>
            <person name="Sun Z."/>
            <person name="Harris H.M."/>
            <person name="McCann A."/>
            <person name="Guo C."/>
            <person name="Argimon S."/>
            <person name="Zhang W."/>
            <person name="Yang X."/>
            <person name="Jeffery I.B."/>
            <person name="Cooney J.C."/>
            <person name="Kagawa T.F."/>
            <person name="Liu W."/>
            <person name="Song Y."/>
            <person name="Salvetti E."/>
            <person name="Wrobel A."/>
            <person name="Rasinkangas P."/>
            <person name="Parkhill J."/>
            <person name="Rea M.C."/>
            <person name="O'Sullivan O."/>
            <person name="Ritari J."/>
            <person name="Douillard F.P."/>
            <person name="Paul Ross R."/>
            <person name="Yang R."/>
            <person name="Briner A.E."/>
            <person name="Felis G.E."/>
            <person name="de Vos W.M."/>
            <person name="Barrangou R."/>
            <person name="Klaenhammer T.R."/>
            <person name="Caufield P.W."/>
            <person name="Cui Y."/>
            <person name="Zhang H."/>
            <person name="O'Toole P.W."/>
        </authorList>
    </citation>
    <scope>NUCLEOTIDE SEQUENCE [LARGE SCALE GENOMIC DNA]</scope>
    <source>
        <strain evidence="10 11">DSM 22689</strain>
    </source>
</reference>
<dbReference type="Pfam" id="PF07992">
    <property type="entry name" value="Pyr_redox_2"/>
    <property type="match status" value="1"/>
</dbReference>
<evidence type="ECO:0000259" key="9">
    <source>
        <dbReference type="Pfam" id="PF07992"/>
    </source>
</evidence>
<dbReference type="Pfam" id="PF02852">
    <property type="entry name" value="Pyr_redox_dim"/>
    <property type="match status" value="1"/>
</dbReference>
<gene>
    <name evidence="10" type="ORF">FC87_GL000106</name>
</gene>
<dbReference type="InterPro" id="IPR050260">
    <property type="entry name" value="FAD-bd_OxRdtase"/>
</dbReference>
<dbReference type="PANTHER" id="PTHR43429:SF1">
    <property type="entry name" value="NAD(P)H SULFUR OXIDOREDUCTASE (COA-DEPENDENT)"/>
    <property type="match status" value="1"/>
</dbReference>
<dbReference type="InterPro" id="IPR004099">
    <property type="entry name" value="Pyr_nucl-diS_OxRdtase_dimer"/>
</dbReference>
<keyword evidence="3" id="KW-0285">Flavoprotein</keyword>